<feature type="compositionally biased region" description="Basic residues" evidence="1">
    <location>
        <begin position="1149"/>
        <end position="1160"/>
    </location>
</feature>
<feature type="region of interest" description="Disordered" evidence="1">
    <location>
        <begin position="1333"/>
        <end position="1377"/>
    </location>
</feature>
<feature type="region of interest" description="Disordered" evidence="1">
    <location>
        <begin position="329"/>
        <end position="428"/>
    </location>
</feature>
<feature type="region of interest" description="Disordered" evidence="1">
    <location>
        <begin position="1"/>
        <end position="165"/>
    </location>
</feature>
<accession>A0A433TU29</accession>
<feature type="non-terminal residue" evidence="2">
    <location>
        <position position="1"/>
    </location>
</feature>
<evidence type="ECO:0000313" key="2">
    <source>
        <dbReference type="EMBL" id="RUS85065.1"/>
    </source>
</evidence>
<feature type="compositionally biased region" description="Polar residues" evidence="1">
    <location>
        <begin position="120"/>
        <end position="132"/>
    </location>
</feature>
<keyword evidence="3" id="KW-1185">Reference proteome</keyword>
<proteinExistence type="predicted"/>
<feature type="compositionally biased region" description="Basic and acidic residues" evidence="1">
    <location>
        <begin position="1348"/>
        <end position="1370"/>
    </location>
</feature>
<gene>
    <name evidence="2" type="ORF">EGW08_007159</name>
</gene>
<feature type="compositionally biased region" description="Low complexity" evidence="1">
    <location>
        <begin position="595"/>
        <end position="612"/>
    </location>
</feature>
<feature type="region of interest" description="Disordered" evidence="1">
    <location>
        <begin position="920"/>
        <end position="940"/>
    </location>
</feature>
<dbReference type="Proteomes" id="UP000271974">
    <property type="component" value="Unassembled WGS sequence"/>
</dbReference>
<sequence>CGKSGSSLAPDSPFSTFGKAPEAELLSDPDAQLNEVSTGQESQLKRNNHSTGQGAHINQLSPTKFATISRSTPTRGCLRVSPSPRGQTTGSLQLCPVSSPRCPVIPSMGKFSSRPLPETPTHSRPLTETPTHSRPLPETPTHSRIEPGTLLQPSEGQHQDFSNVDREPLVHGWNLASNQSPVYACIKDAIPYSSGSPKYAEIDENGLPRIIPKSSEMKFADEESSAKPRKIFSSRQLNGDYCSLSTLSENRTSAFPTKRTVVTKKPSLNRRRSKSMEDIYAVPSRGETLFNDGRGLACFDEEFSSEGGFDPPPIPDRNFSPQSLFHSFLSLKNKRTTPHTPAVTKSPVPASPSSLKHSPQKRRSHEGFEAGLKKSPPKKVKAQAHSQDSSHETKSIQLEGSVDSADITETPKLSILTGSLKPTTRSAQRTLSRLDIADSSTTTNFKQAASLGALEVKQLQESPKFPRRKLKRRSSNLSTTPGKGLTFGKSSKMATPSPRRVSFAKDVKDSDSRSSPRRRSSSRRNVLPAAGHSVTRQTQDSLNFQSFLSSHSSPPSKGKLQQRETNVSKPSSPLKTSLTNLLSSLKRKPEENEVRSVNTSEESETNSGGSNRTLSEESSSDKRSPVKTKIVSQENLEHGGNLFPPSPTRQVGRRILGSPQSNKISQSNQISQVLPNHRKEAKLKEVNLFSVPTKPIHAFMSKLSSKTSILCAEEVKDSDGYSSSDDVANERSEFGSTKSTGLVSPSSPSHRLTNQPAHQLSTSRGEREDRLDTEQVSSGSPELRMTSPRSFTADPVLRFDMAPGEADQFTPRVKLDQSRSGDVKAFARVAKIWNRTVGFDATVDPFTRKSRLNTQVDGNKLLLGERTGSHFVDSASEKEWENHGESKTEARFILSSISTDSEIKSSTGIDNYEFREKESQFSAKLPNEPCERESESTPSERQAFIVPIELGIDHQEEDAQSDTSTSVQHLAPVCSKLLKEDINIYTISKNFNEANLNFPVTPNPEDEPNVEEKAQPIESFSYCEEPSFILPPYPEHLEVSSDDGSQLTEQISNSDSTSTHFVGPCTADQSFTLPPYPEVKAQTCEAGTHADLRSSLPSSSEVPPPLVDSECEESVKHSQINVCLQRIKSLKRASPKVVDNDSWITERRHGNRLSKSRRSSRSTFNQSLTPSSAKKTANIETSNDSPYDHQPVNPPPCADAPGELTHGFYASEKRSDTCHFSEVVSTEPMSMPNVEPGPIPNSEKTEAIPTTQTNYLRTNILSFSKPETIPSKAKTFAQKRLNIQNFINSSSSSPSPVPNRSSSLTKKAQASKAKLAPRENFITKNINALKKETAQSAAMPALSNHTSKHADKSAQSENLVNRENESEVNYKGRRSRSNWEHLRNKPVGAANKMAVFNQGDKVSTKRGSIGQDKRRRSKSNGVEEENHLTFSERRKFFQQLQANKPRPPVKVLRSGAQINTPRGQLDKLSQSKTLPGPTPRAVSRLKTTPQPIRQHTEQLGEVGSLSQH</sequence>
<feature type="region of interest" description="Disordered" evidence="1">
    <location>
        <begin position="1225"/>
        <end position="1245"/>
    </location>
</feature>
<feature type="region of interest" description="Disordered" evidence="1">
    <location>
        <begin position="1148"/>
        <end position="1204"/>
    </location>
</feature>
<organism evidence="2 3">
    <name type="scientific">Elysia chlorotica</name>
    <name type="common">Eastern emerald elysia</name>
    <name type="synonym">Sea slug</name>
    <dbReference type="NCBI Taxonomy" id="188477"/>
    <lineage>
        <taxon>Eukaryota</taxon>
        <taxon>Metazoa</taxon>
        <taxon>Spiralia</taxon>
        <taxon>Lophotrochozoa</taxon>
        <taxon>Mollusca</taxon>
        <taxon>Gastropoda</taxon>
        <taxon>Heterobranchia</taxon>
        <taxon>Euthyneura</taxon>
        <taxon>Panpulmonata</taxon>
        <taxon>Sacoglossa</taxon>
        <taxon>Placobranchoidea</taxon>
        <taxon>Plakobranchidae</taxon>
        <taxon>Elysia</taxon>
    </lineage>
</organism>
<feature type="compositionally biased region" description="Low complexity" evidence="1">
    <location>
        <begin position="541"/>
        <end position="556"/>
    </location>
</feature>
<feature type="compositionally biased region" description="Low complexity" evidence="1">
    <location>
        <begin position="570"/>
        <end position="584"/>
    </location>
</feature>
<dbReference type="OrthoDB" id="2139939at2759"/>
<comment type="caution">
    <text evidence="2">The sequence shown here is derived from an EMBL/GenBank/DDBJ whole genome shotgun (WGS) entry which is preliminary data.</text>
</comment>
<feature type="region of interest" description="Disordered" evidence="1">
    <location>
        <begin position="716"/>
        <end position="790"/>
    </location>
</feature>
<reference evidence="2 3" key="1">
    <citation type="submission" date="2019-01" db="EMBL/GenBank/DDBJ databases">
        <title>A draft genome assembly of the solar-powered sea slug Elysia chlorotica.</title>
        <authorList>
            <person name="Cai H."/>
            <person name="Li Q."/>
            <person name="Fang X."/>
            <person name="Li J."/>
            <person name="Curtis N.E."/>
            <person name="Altenburger A."/>
            <person name="Shibata T."/>
            <person name="Feng M."/>
            <person name="Maeda T."/>
            <person name="Schwartz J.A."/>
            <person name="Shigenobu S."/>
            <person name="Lundholm N."/>
            <person name="Nishiyama T."/>
            <person name="Yang H."/>
            <person name="Hasebe M."/>
            <person name="Li S."/>
            <person name="Pierce S.K."/>
            <person name="Wang J."/>
        </authorList>
    </citation>
    <scope>NUCLEOTIDE SEQUENCE [LARGE SCALE GENOMIC DNA]</scope>
    <source>
        <strain evidence="2">EC2010</strain>
        <tissue evidence="2">Whole organism of an adult</tissue>
    </source>
</reference>
<feature type="compositionally biased region" description="Basic and acidic residues" evidence="1">
    <location>
        <begin position="503"/>
        <end position="514"/>
    </location>
</feature>
<evidence type="ECO:0000313" key="3">
    <source>
        <dbReference type="Proteomes" id="UP000271974"/>
    </source>
</evidence>
<feature type="compositionally biased region" description="Polar residues" evidence="1">
    <location>
        <begin position="734"/>
        <end position="763"/>
    </location>
</feature>
<feature type="region of interest" description="Disordered" evidence="1">
    <location>
        <begin position="1087"/>
        <end position="1110"/>
    </location>
</feature>
<feature type="region of interest" description="Disordered" evidence="1">
    <location>
        <begin position="1442"/>
        <end position="1508"/>
    </location>
</feature>
<feature type="compositionally biased region" description="Basic residues" evidence="1">
    <location>
        <begin position="465"/>
        <end position="474"/>
    </location>
</feature>
<protein>
    <submittedName>
        <fullName evidence="2">Uncharacterized protein</fullName>
    </submittedName>
</protein>
<feature type="compositionally biased region" description="Polar residues" evidence="1">
    <location>
        <begin position="416"/>
        <end position="428"/>
    </location>
</feature>
<name>A0A433TU29_ELYCH</name>
<feature type="region of interest" description="Disordered" evidence="1">
    <location>
        <begin position="1398"/>
        <end position="1427"/>
    </location>
</feature>
<feature type="compositionally biased region" description="Polar residues" evidence="1">
    <location>
        <begin position="49"/>
        <end position="74"/>
    </location>
</feature>
<feature type="compositionally biased region" description="Low complexity" evidence="1">
    <location>
        <begin position="1289"/>
        <end position="1303"/>
    </location>
</feature>
<feature type="compositionally biased region" description="Polar residues" evidence="1">
    <location>
        <begin position="151"/>
        <end position="162"/>
    </location>
</feature>
<feature type="region of interest" description="Disordered" evidence="1">
    <location>
        <begin position="1287"/>
        <end position="1316"/>
    </location>
</feature>
<feature type="compositionally biased region" description="Low complexity" evidence="1">
    <location>
        <begin position="660"/>
        <end position="671"/>
    </location>
</feature>
<feature type="region of interest" description="Disordered" evidence="1">
    <location>
        <begin position="459"/>
        <end position="671"/>
    </location>
</feature>
<feature type="compositionally biased region" description="Polar residues" evidence="1">
    <location>
        <begin position="1"/>
        <end position="15"/>
    </location>
</feature>
<dbReference type="EMBL" id="RQTK01000183">
    <property type="protein sequence ID" value="RUS85065.1"/>
    <property type="molecule type" value="Genomic_DNA"/>
</dbReference>
<feature type="compositionally biased region" description="Polar residues" evidence="1">
    <location>
        <begin position="1163"/>
        <end position="1185"/>
    </location>
</feature>
<feature type="compositionally biased region" description="Polar residues" evidence="1">
    <location>
        <begin position="1456"/>
        <end position="1473"/>
    </location>
</feature>
<feature type="compositionally biased region" description="Basic and acidic residues" evidence="1">
    <location>
        <begin position="764"/>
        <end position="773"/>
    </location>
</feature>
<evidence type="ECO:0000256" key="1">
    <source>
        <dbReference type="SAM" id="MobiDB-lite"/>
    </source>
</evidence>
<feature type="region of interest" description="Disordered" evidence="1">
    <location>
        <begin position="302"/>
        <end position="321"/>
    </location>
</feature>